<evidence type="ECO:0000259" key="8">
    <source>
        <dbReference type="Pfam" id="PF14322"/>
    </source>
</evidence>
<feature type="chain" id="PRO_5046676601" evidence="6">
    <location>
        <begin position="22"/>
        <end position="475"/>
    </location>
</feature>
<reference evidence="10" key="1">
    <citation type="journal article" date="2019" name="Int. J. Syst. Evol. Microbiol.">
        <title>The Global Catalogue of Microorganisms (GCM) 10K type strain sequencing project: providing services to taxonomists for standard genome sequencing and annotation.</title>
        <authorList>
            <consortium name="The Broad Institute Genomics Platform"/>
            <consortium name="The Broad Institute Genome Sequencing Center for Infectious Disease"/>
            <person name="Wu L."/>
            <person name="Ma J."/>
        </authorList>
    </citation>
    <scope>NUCLEOTIDE SEQUENCE [LARGE SCALE GENOMIC DNA]</scope>
    <source>
        <strain evidence="10">KCTC 42247</strain>
    </source>
</reference>
<comment type="subcellular location">
    <subcellularLocation>
        <location evidence="1">Cell outer membrane</location>
    </subcellularLocation>
</comment>
<comment type="caution">
    <text evidence="9">The sequence shown here is derived from an EMBL/GenBank/DDBJ whole genome shotgun (WGS) entry which is preliminary data.</text>
</comment>
<dbReference type="Pfam" id="PF07980">
    <property type="entry name" value="SusD_RagB"/>
    <property type="match status" value="1"/>
</dbReference>
<evidence type="ECO:0000256" key="3">
    <source>
        <dbReference type="ARBA" id="ARBA00022729"/>
    </source>
</evidence>
<dbReference type="SUPFAM" id="SSF48452">
    <property type="entry name" value="TPR-like"/>
    <property type="match status" value="1"/>
</dbReference>
<keyword evidence="3 6" id="KW-0732">Signal</keyword>
<dbReference type="EMBL" id="JBHUMB010000005">
    <property type="protein sequence ID" value="MFD2742008.1"/>
    <property type="molecule type" value="Genomic_DNA"/>
</dbReference>
<keyword evidence="5" id="KW-0998">Cell outer membrane</keyword>
<dbReference type="PROSITE" id="PS51257">
    <property type="entry name" value="PROKAR_LIPOPROTEIN"/>
    <property type="match status" value="1"/>
</dbReference>
<proteinExistence type="inferred from homology"/>
<keyword evidence="10" id="KW-1185">Reference proteome</keyword>
<evidence type="ECO:0000259" key="7">
    <source>
        <dbReference type="Pfam" id="PF07980"/>
    </source>
</evidence>
<keyword evidence="4" id="KW-0472">Membrane</keyword>
<comment type="similarity">
    <text evidence="2">Belongs to the SusD family.</text>
</comment>
<evidence type="ECO:0000313" key="9">
    <source>
        <dbReference type="EMBL" id="MFD2742008.1"/>
    </source>
</evidence>
<accession>A0ABW5U7W3</accession>
<feature type="domain" description="RagB/SusD" evidence="7">
    <location>
        <begin position="353"/>
        <end position="439"/>
    </location>
</feature>
<evidence type="ECO:0000256" key="5">
    <source>
        <dbReference type="ARBA" id="ARBA00023237"/>
    </source>
</evidence>
<dbReference type="InterPro" id="IPR012944">
    <property type="entry name" value="SusD_RagB_dom"/>
</dbReference>
<gene>
    <name evidence="9" type="ORF">ACFSQ6_01220</name>
</gene>
<feature type="signal peptide" evidence="6">
    <location>
        <begin position="1"/>
        <end position="21"/>
    </location>
</feature>
<dbReference type="CDD" id="cd08977">
    <property type="entry name" value="SusD"/>
    <property type="match status" value="1"/>
</dbReference>
<dbReference type="Proteomes" id="UP001597418">
    <property type="component" value="Unassembled WGS sequence"/>
</dbReference>
<evidence type="ECO:0000256" key="1">
    <source>
        <dbReference type="ARBA" id="ARBA00004442"/>
    </source>
</evidence>
<organism evidence="9 10">
    <name type="scientific">Sphingobacterium populi</name>
    <dbReference type="NCBI Taxonomy" id="1812824"/>
    <lineage>
        <taxon>Bacteria</taxon>
        <taxon>Pseudomonadati</taxon>
        <taxon>Bacteroidota</taxon>
        <taxon>Sphingobacteriia</taxon>
        <taxon>Sphingobacteriales</taxon>
        <taxon>Sphingobacteriaceae</taxon>
        <taxon>Sphingobacterium</taxon>
    </lineage>
</organism>
<dbReference type="InterPro" id="IPR011990">
    <property type="entry name" value="TPR-like_helical_dom_sf"/>
</dbReference>
<evidence type="ECO:0000313" key="10">
    <source>
        <dbReference type="Proteomes" id="UP001597418"/>
    </source>
</evidence>
<name>A0ABW5U7W3_9SPHI</name>
<dbReference type="InterPro" id="IPR033985">
    <property type="entry name" value="SusD-like_N"/>
</dbReference>
<sequence>MKTKNTAVLFFALFVTIFTTSCNDFLDRMPVAQRSPESIFTSEESANAAVNGMYRSMMNSFSYGQAILMIPEFSANHLAHVSSFPEFENFATHGIINPDGGTSQPLPPSNIWLANMWQVSYQTINAANGIIMMVPQMDAAVISDERKGQLEGEARFIRALHYFFLARAFGNVPLELTPSGEQTDEYAPQANTEQLYTQIIEDLTRAVEILPLSAGSGLAQKGRANRWAAKALLAKVYLYHATKFSNDYSEAVRLSEDVIQNGGFNLVDNYINIWQTENTTESIFELQFDEQATNPWANEIGDNDGNRTFARGNVVANLYDSLDIRKAATVRLGTRADLTDRWYIAKYPNIVPATQNFPLIRLAEVYLIHAEARARVDNAVSNASYQSLAAVQARAGVLQPIGSYTSLDEYIVAIQEEKEKELMFEGETWFDYCRTGLALSKYSTLTNEQYFIYPIPAAQFQVDPTLVQNPGYNPS</sequence>
<protein>
    <submittedName>
        <fullName evidence="9">RagB/SusD family nutrient uptake outer membrane protein</fullName>
    </submittedName>
</protein>
<dbReference type="RefSeq" id="WP_066753278.1">
    <property type="nucleotide sequence ID" value="NZ_JBHUMB010000005.1"/>
</dbReference>
<evidence type="ECO:0000256" key="4">
    <source>
        <dbReference type="ARBA" id="ARBA00023136"/>
    </source>
</evidence>
<evidence type="ECO:0000256" key="2">
    <source>
        <dbReference type="ARBA" id="ARBA00006275"/>
    </source>
</evidence>
<feature type="domain" description="SusD-like N-terminal" evidence="8">
    <location>
        <begin position="108"/>
        <end position="238"/>
    </location>
</feature>
<dbReference type="Gene3D" id="1.25.40.390">
    <property type="match status" value="1"/>
</dbReference>
<dbReference type="Pfam" id="PF14322">
    <property type="entry name" value="SusD-like_3"/>
    <property type="match status" value="1"/>
</dbReference>
<evidence type="ECO:0000256" key="6">
    <source>
        <dbReference type="SAM" id="SignalP"/>
    </source>
</evidence>